<keyword evidence="5" id="KW-0547">Nucleotide-binding</keyword>
<comment type="pathway">
    <text evidence="1">Protein modification; protein lipoylation via exogenous pathway; protein N(6)-(lipoyl)lysine from lipoate: step 2/2.</text>
</comment>
<accession>A0A0F2LMI2</accession>
<dbReference type="GO" id="GO:0009249">
    <property type="term" value="P:protein lipoylation"/>
    <property type="evidence" value="ECO:0007669"/>
    <property type="project" value="UniProtKB-ARBA"/>
</dbReference>
<organism evidence="9">
    <name type="scientific">Candidatus Aramenus sulfurataquae</name>
    <dbReference type="NCBI Taxonomy" id="1326980"/>
    <lineage>
        <taxon>Archaea</taxon>
        <taxon>Thermoproteota</taxon>
        <taxon>Thermoprotei</taxon>
        <taxon>Sulfolobales</taxon>
        <taxon>Sulfolobaceae</taxon>
        <taxon>Candidatus Aramenus</taxon>
    </lineage>
</organism>
<sequence>MICEKIFRSRQGKTVVLRVYSEEGRIEKIEVTGDFFADENDIEYLERSLKELKPAKVEVIGIEVDELLEKVKECIS</sequence>
<gene>
    <name evidence="10" type="ORF">TQ35_010450</name>
    <name evidence="9" type="ORF">TQ35_09620</name>
</gene>
<keyword evidence="6" id="KW-0067">ATP-binding</keyword>
<evidence type="ECO:0000256" key="6">
    <source>
        <dbReference type="ARBA" id="ARBA00022840"/>
    </source>
</evidence>
<dbReference type="InterPro" id="IPR019491">
    <property type="entry name" value="Lipoate_protein_ligase_C"/>
</dbReference>
<name>A0A0F2LMI2_9CREN</name>
<reference evidence="10" key="2">
    <citation type="submission" date="2022-05" db="EMBL/GenBank/DDBJ databases">
        <title>Metagenome Sequencing of an Archaeal-Dominated Microbial Community from a Hot Spring at the Los Azufres Geothermal Field, Mexico.</title>
        <authorList>
            <person name="Marin-Paredes R."/>
            <person name="Martinez-Romero E."/>
            <person name="Servin-Garciduenas L.E."/>
        </authorList>
    </citation>
    <scope>NUCLEOTIDE SEQUENCE</scope>
    <source>
        <strain evidence="10">AZ1-454</strain>
    </source>
</reference>
<evidence type="ECO:0000256" key="7">
    <source>
        <dbReference type="ARBA" id="ARBA00048037"/>
    </source>
</evidence>
<dbReference type="GO" id="GO:0005524">
    <property type="term" value="F:ATP binding"/>
    <property type="evidence" value="ECO:0007669"/>
    <property type="project" value="UniProtKB-KW"/>
</dbReference>
<comment type="catalytic activity">
    <reaction evidence="7">
        <text>L-lysyl-[lipoyl-carrier protein] + (R)-lipoate + ATP = N(6)-[(R)-lipoyl]-L-lysyl-[lipoyl-carrier protein] + AMP + diphosphate + H(+)</text>
        <dbReference type="Rhea" id="RHEA:49288"/>
        <dbReference type="Rhea" id="RHEA-COMP:10500"/>
        <dbReference type="Rhea" id="RHEA-COMP:10502"/>
        <dbReference type="ChEBI" id="CHEBI:15378"/>
        <dbReference type="ChEBI" id="CHEBI:29969"/>
        <dbReference type="ChEBI" id="CHEBI:30616"/>
        <dbReference type="ChEBI" id="CHEBI:33019"/>
        <dbReference type="ChEBI" id="CHEBI:83088"/>
        <dbReference type="ChEBI" id="CHEBI:83099"/>
        <dbReference type="ChEBI" id="CHEBI:456215"/>
        <dbReference type="EC" id="6.3.1.20"/>
    </reaction>
</comment>
<comment type="caution">
    <text evidence="9">The sequence shown here is derived from an EMBL/GenBank/DDBJ whole genome shotgun (WGS) entry which is preliminary data.</text>
</comment>
<protein>
    <recommendedName>
        <fullName evidence="3">lipoate--protein ligase</fullName>
        <ecNumber evidence="3">6.3.1.20</ecNumber>
    </recommendedName>
</protein>
<dbReference type="UniPathway" id="UPA00537">
    <property type="reaction ID" value="UER00594"/>
</dbReference>
<evidence type="ECO:0000313" key="9">
    <source>
        <dbReference type="EMBL" id="KJR77994.1"/>
    </source>
</evidence>
<comment type="pathway">
    <text evidence="2">Protein modification; protein lipoylation via exogenous pathway; protein N(6)-(lipoyl)lysine from lipoate: step 1/2.</text>
</comment>
<keyword evidence="4" id="KW-0436">Ligase</keyword>
<dbReference type="EC" id="6.3.1.20" evidence="3"/>
<evidence type="ECO:0000259" key="8">
    <source>
        <dbReference type="Pfam" id="PF10437"/>
    </source>
</evidence>
<evidence type="ECO:0000256" key="2">
    <source>
        <dbReference type="ARBA" id="ARBA00005124"/>
    </source>
</evidence>
<evidence type="ECO:0000256" key="4">
    <source>
        <dbReference type="ARBA" id="ARBA00022598"/>
    </source>
</evidence>
<dbReference type="GO" id="GO:0016979">
    <property type="term" value="F:lipoate-protein ligase activity"/>
    <property type="evidence" value="ECO:0007669"/>
    <property type="project" value="UniProtKB-EC"/>
</dbReference>
<dbReference type="Pfam" id="PF10437">
    <property type="entry name" value="Lip_prot_lig_C"/>
    <property type="match status" value="1"/>
</dbReference>
<evidence type="ECO:0000256" key="5">
    <source>
        <dbReference type="ARBA" id="ARBA00022741"/>
    </source>
</evidence>
<reference evidence="9" key="1">
    <citation type="submission" date="2015-03" db="EMBL/GenBank/DDBJ databases">
        <title>Metagenome Sequencing of an Archaeal-Dominated Microbial Community from a Hot Spring at the Los Azufres Geothermal Field, Mexico.</title>
        <authorList>
            <person name="Servin-Garciduenas L.E."/>
            <person name="Martinez-Romero E."/>
        </authorList>
    </citation>
    <scope>NUCLEOTIDE SEQUENCE [LARGE SCALE GENOMIC DNA]</scope>
    <source>
        <strain evidence="9">AZ1-454</strain>
    </source>
</reference>
<dbReference type="EMBL" id="JZWS02000097">
    <property type="protein sequence ID" value="MCL7344975.1"/>
    <property type="molecule type" value="Genomic_DNA"/>
</dbReference>
<dbReference type="EMBL" id="JZWS01000269">
    <property type="protein sequence ID" value="KJR77994.1"/>
    <property type="molecule type" value="Genomic_DNA"/>
</dbReference>
<evidence type="ECO:0000313" key="10">
    <source>
        <dbReference type="EMBL" id="MCL7344975.1"/>
    </source>
</evidence>
<dbReference type="AlphaFoldDB" id="A0A0F2LMI2"/>
<dbReference type="SUPFAM" id="SSF82649">
    <property type="entry name" value="SufE/NifU"/>
    <property type="match status" value="1"/>
</dbReference>
<evidence type="ECO:0000256" key="1">
    <source>
        <dbReference type="ARBA" id="ARBA00005085"/>
    </source>
</evidence>
<feature type="domain" description="Lipoate protein ligase C-terminal" evidence="8">
    <location>
        <begin position="16"/>
        <end position="56"/>
    </location>
</feature>
<dbReference type="Gene3D" id="3.30.390.50">
    <property type="entry name" value="CO dehydrogenase flavoprotein, C-terminal domain"/>
    <property type="match status" value="1"/>
</dbReference>
<proteinExistence type="predicted"/>
<evidence type="ECO:0000256" key="3">
    <source>
        <dbReference type="ARBA" id="ARBA00012367"/>
    </source>
</evidence>